<evidence type="ECO:0000259" key="1">
    <source>
        <dbReference type="Pfam" id="PF01814"/>
    </source>
</evidence>
<evidence type="ECO:0000313" key="2">
    <source>
        <dbReference type="EMBL" id="EIC23134.1"/>
    </source>
</evidence>
<gene>
    <name evidence="2" type="ORF">Thi970DRAFT_00786</name>
</gene>
<feature type="domain" description="Hemerythrin-like" evidence="1">
    <location>
        <begin position="6"/>
        <end position="148"/>
    </location>
</feature>
<reference evidence="3" key="1">
    <citation type="submission" date="2011-06" db="EMBL/GenBank/DDBJ databases">
        <authorList>
            <consortium name="US DOE Joint Genome Institute (JGI-PGF)"/>
            <person name="Lucas S."/>
            <person name="Han J."/>
            <person name="Lapidus A."/>
            <person name="Cheng J.-F."/>
            <person name="Goodwin L."/>
            <person name="Pitluck S."/>
            <person name="Peters L."/>
            <person name="Land M.L."/>
            <person name="Hauser L."/>
            <person name="Vogl K."/>
            <person name="Liu Z."/>
            <person name="Overmann J."/>
            <person name="Frigaard N.-U."/>
            <person name="Bryant D.A."/>
            <person name="Woyke T.J."/>
        </authorList>
    </citation>
    <scope>NUCLEOTIDE SEQUENCE [LARGE SCALE GENOMIC DNA]</scope>
    <source>
        <strain evidence="3">970</strain>
    </source>
</reference>
<dbReference type="EMBL" id="JH603168">
    <property type="protein sequence ID" value="EIC23134.1"/>
    <property type="molecule type" value="Genomic_DNA"/>
</dbReference>
<dbReference type="GO" id="GO:0005886">
    <property type="term" value="C:plasma membrane"/>
    <property type="evidence" value="ECO:0007669"/>
    <property type="project" value="TreeGrafter"/>
</dbReference>
<evidence type="ECO:0000313" key="3">
    <source>
        <dbReference type="Proteomes" id="UP000002964"/>
    </source>
</evidence>
<dbReference type="PANTHER" id="PTHR39966">
    <property type="entry name" value="BLL2471 PROTEIN-RELATED"/>
    <property type="match status" value="1"/>
</dbReference>
<proteinExistence type="predicted"/>
<dbReference type="InterPro" id="IPR012312">
    <property type="entry name" value="Hemerythrin-like"/>
</dbReference>
<dbReference type="STRING" id="631362.Thi970DRAFT_00786"/>
<sequence>MSALMNRLTRDHRRFARIMALLDALVARFQGGDEPDYELMCEMLEYVVDYADQVHHPSEELIFTALRQGLGATASGPEMDPSALALAITELSDQHRQLEDTSRAFRDALEGIVHGEVLSRDAVAGQGQALIALMRSHIADEEARVFPVARTMLSADDWSRLEQQAPSAADPVFGQLDPLRFRTLYDYLKDEIDPEDAA</sequence>
<dbReference type="PANTHER" id="PTHR39966:SF1">
    <property type="entry name" value="HEMERYTHRIN-LIKE DOMAIN-CONTAINING PROTEIN"/>
    <property type="match status" value="1"/>
</dbReference>
<dbReference type="CDD" id="cd12108">
    <property type="entry name" value="Hr-like"/>
    <property type="match status" value="1"/>
</dbReference>
<protein>
    <recommendedName>
        <fullName evidence="1">Hemerythrin-like domain-containing protein</fullName>
    </recommendedName>
</protein>
<reference evidence="2 3" key="2">
    <citation type="submission" date="2011-11" db="EMBL/GenBank/DDBJ databases">
        <authorList>
            <consortium name="US DOE Joint Genome Institute"/>
            <person name="Lucas S."/>
            <person name="Han J."/>
            <person name="Lapidus A."/>
            <person name="Cheng J.-F."/>
            <person name="Goodwin L."/>
            <person name="Pitluck S."/>
            <person name="Peters L."/>
            <person name="Ovchinnikova G."/>
            <person name="Zhang X."/>
            <person name="Detter J.C."/>
            <person name="Han C."/>
            <person name="Tapia R."/>
            <person name="Land M."/>
            <person name="Hauser L."/>
            <person name="Kyrpides N."/>
            <person name="Ivanova N."/>
            <person name="Pagani I."/>
            <person name="Vogl K."/>
            <person name="Liu Z."/>
            <person name="Overmann J."/>
            <person name="Frigaard N.-U."/>
            <person name="Bryant D."/>
            <person name="Woyke T."/>
        </authorList>
    </citation>
    <scope>NUCLEOTIDE SEQUENCE [LARGE SCALE GENOMIC DNA]</scope>
    <source>
        <strain evidence="2 3">970</strain>
    </source>
</reference>
<dbReference type="Gene3D" id="1.20.120.520">
    <property type="entry name" value="nmb1532 protein domain like"/>
    <property type="match status" value="1"/>
</dbReference>
<name>H8YXF8_9GAMM</name>
<accession>H8YXF8</accession>
<keyword evidence="3" id="KW-1185">Reference proteome</keyword>
<dbReference type="OrthoDB" id="7349010at2"/>
<organism evidence="2 3">
    <name type="scientific">Thiorhodovibrio frisius</name>
    <dbReference type="NCBI Taxonomy" id="631362"/>
    <lineage>
        <taxon>Bacteria</taxon>
        <taxon>Pseudomonadati</taxon>
        <taxon>Pseudomonadota</taxon>
        <taxon>Gammaproteobacteria</taxon>
        <taxon>Chromatiales</taxon>
        <taxon>Chromatiaceae</taxon>
        <taxon>Thiorhodovibrio</taxon>
    </lineage>
</organism>
<dbReference type="eggNOG" id="COG3945">
    <property type="taxonomic scope" value="Bacteria"/>
</dbReference>
<dbReference type="Proteomes" id="UP000002964">
    <property type="component" value="Unassembled WGS sequence"/>
</dbReference>
<dbReference type="Pfam" id="PF01814">
    <property type="entry name" value="Hemerythrin"/>
    <property type="match status" value="1"/>
</dbReference>
<dbReference type="HOGENOM" id="CLU_095978_1_1_6"/>
<dbReference type="AlphaFoldDB" id="H8YXF8"/>